<feature type="transmembrane region" description="Helical" evidence="6">
    <location>
        <begin position="77"/>
        <end position="99"/>
    </location>
</feature>
<feature type="transmembrane region" description="Helical" evidence="6">
    <location>
        <begin position="141"/>
        <end position="166"/>
    </location>
</feature>
<dbReference type="AlphaFoldDB" id="A0A366X444"/>
<keyword evidence="3 6" id="KW-0812">Transmembrane</keyword>
<dbReference type="PANTHER" id="PTHR31885">
    <property type="entry name" value="GH04784P"/>
    <property type="match status" value="1"/>
</dbReference>
<accession>A0A366X444</accession>
<feature type="transmembrane region" description="Helical" evidence="6">
    <location>
        <begin position="198"/>
        <end position="215"/>
    </location>
</feature>
<keyword evidence="5 6" id="KW-0472">Membrane</keyword>
<evidence type="ECO:0000256" key="2">
    <source>
        <dbReference type="ARBA" id="ARBA00007375"/>
    </source>
</evidence>
<proteinExistence type="inferred from homology"/>
<sequence length="216" mass="22759">MPIPLFWTLFIPAAACAILYLTMTARGASPVRTLTKTLSVALLAILAAFSDAPILLAIALALCAAGDAFLSAETEQTFMAGIGSFAAGHIAYILLFLTHSHSDLDLLSDNAWIIAALAALGVIMAVVLAPRAGDLRVPVLLYIPIILGMGVAALCLPATGMLVWTWPAAAAFIASDLTLATEKFLLPEGHPALRVTPYLIWPLYWGAQVGFLLAFT</sequence>
<dbReference type="EMBL" id="QOCE01000029">
    <property type="protein sequence ID" value="RBW55632.1"/>
    <property type="molecule type" value="Genomic_DNA"/>
</dbReference>
<dbReference type="GO" id="GO:0016787">
    <property type="term" value="F:hydrolase activity"/>
    <property type="evidence" value="ECO:0007669"/>
    <property type="project" value="TreeGrafter"/>
</dbReference>
<dbReference type="RefSeq" id="WP_113823505.1">
    <property type="nucleotide sequence ID" value="NZ_QOCE01000029.1"/>
</dbReference>
<evidence type="ECO:0000256" key="1">
    <source>
        <dbReference type="ARBA" id="ARBA00004141"/>
    </source>
</evidence>
<keyword evidence="4 6" id="KW-1133">Transmembrane helix</keyword>
<dbReference type="InterPro" id="IPR012506">
    <property type="entry name" value="TMEM86B-like"/>
</dbReference>
<evidence type="ECO:0000313" key="8">
    <source>
        <dbReference type="Proteomes" id="UP000252706"/>
    </source>
</evidence>
<name>A0A366X444_9RHOB</name>
<evidence type="ECO:0000256" key="3">
    <source>
        <dbReference type="ARBA" id="ARBA00022692"/>
    </source>
</evidence>
<comment type="caution">
    <text evidence="7">The sequence shown here is derived from an EMBL/GenBank/DDBJ whole genome shotgun (WGS) entry which is preliminary data.</text>
</comment>
<comment type="subcellular location">
    <subcellularLocation>
        <location evidence="1">Membrane</location>
        <topology evidence="1">Multi-pass membrane protein</topology>
    </subcellularLocation>
</comment>
<dbReference type="PANTHER" id="PTHR31885:SF6">
    <property type="entry name" value="GH04784P"/>
    <property type="match status" value="1"/>
</dbReference>
<evidence type="ECO:0000256" key="4">
    <source>
        <dbReference type="ARBA" id="ARBA00022989"/>
    </source>
</evidence>
<evidence type="ECO:0000256" key="5">
    <source>
        <dbReference type="ARBA" id="ARBA00023136"/>
    </source>
</evidence>
<dbReference type="Pfam" id="PF07947">
    <property type="entry name" value="YhhN"/>
    <property type="match status" value="1"/>
</dbReference>
<gene>
    <name evidence="7" type="ORF">DS909_10325</name>
</gene>
<protein>
    <submittedName>
        <fullName evidence="7">Lysoplasmalogenase</fullName>
    </submittedName>
</protein>
<dbReference type="Proteomes" id="UP000252706">
    <property type="component" value="Unassembled WGS sequence"/>
</dbReference>
<evidence type="ECO:0000313" key="7">
    <source>
        <dbReference type="EMBL" id="RBW55632.1"/>
    </source>
</evidence>
<feature type="transmembrane region" description="Helical" evidence="6">
    <location>
        <begin position="40"/>
        <end position="65"/>
    </location>
</feature>
<comment type="similarity">
    <text evidence="2">Belongs to the TMEM86 family.</text>
</comment>
<dbReference type="OrthoDB" id="345840at2"/>
<reference evidence="7 8" key="1">
    <citation type="submission" date="2018-07" db="EMBL/GenBank/DDBJ databases">
        <title>Modular assembly of carbohydrate-degrading microbial communities in the ocean.</title>
        <authorList>
            <person name="Enke T.N."/>
            <person name="Datta M.S."/>
            <person name="Schwartzman J.A."/>
            <person name="Cermak N."/>
            <person name="Schmitz D.A."/>
            <person name="Barrere J."/>
            <person name="Cordero O.X."/>
        </authorList>
    </citation>
    <scope>NUCLEOTIDE SEQUENCE [LARGE SCALE GENOMIC DNA]</scope>
    <source>
        <strain evidence="7 8">C3M10</strain>
    </source>
</reference>
<dbReference type="GO" id="GO:0016020">
    <property type="term" value="C:membrane"/>
    <property type="evidence" value="ECO:0007669"/>
    <property type="project" value="UniProtKB-SubCell"/>
</dbReference>
<feature type="transmembrane region" description="Helical" evidence="6">
    <location>
        <begin position="111"/>
        <end position="129"/>
    </location>
</feature>
<evidence type="ECO:0000256" key="6">
    <source>
        <dbReference type="SAM" id="Phobius"/>
    </source>
</evidence>
<organism evidence="7 8">
    <name type="scientific">Phaeobacter gallaeciensis</name>
    <dbReference type="NCBI Taxonomy" id="60890"/>
    <lineage>
        <taxon>Bacteria</taxon>
        <taxon>Pseudomonadati</taxon>
        <taxon>Pseudomonadota</taxon>
        <taxon>Alphaproteobacteria</taxon>
        <taxon>Rhodobacterales</taxon>
        <taxon>Roseobacteraceae</taxon>
        <taxon>Phaeobacter</taxon>
    </lineage>
</organism>